<dbReference type="RefSeq" id="WP_078633452.1">
    <property type="nucleotide sequence ID" value="NZ_CM007717.1"/>
</dbReference>
<protein>
    <submittedName>
        <fullName evidence="2">Uncharacterized protein</fullName>
    </submittedName>
</protein>
<gene>
    <name evidence="1" type="ORF">AFM16_13390</name>
    <name evidence="2" type="ORF">HCX60_13580</name>
</gene>
<name>A0AAE7CL90_STRAT</name>
<evidence type="ECO:0000313" key="4">
    <source>
        <dbReference type="Proteomes" id="UP000502504"/>
    </source>
</evidence>
<reference evidence="2 4" key="2">
    <citation type="submission" date="2020-03" db="EMBL/GenBank/DDBJ databases">
        <title>Is there a link between lipid content and antibiotic production in Streptomyces?</title>
        <authorList>
            <person name="David M."/>
            <person name="Lejeune C."/>
            <person name="Abreu S."/>
            <person name="Thibessard A."/>
            <person name="Leblond P."/>
            <person name="Chaminade P."/>
            <person name="Virolle M.-J."/>
        </authorList>
    </citation>
    <scope>NUCLEOTIDE SEQUENCE [LARGE SCALE GENOMIC DNA]</scope>
    <source>
        <strain evidence="2 4">DSM 41481</strain>
    </source>
</reference>
<dbReference type="Proteomes" id="UP000190306">
    <property type="component" value="Chromosome"/>
</dbReference>
<proteinExistence type="predicted"/>
<reference evidence="1 3" key="1">
    <citation type="submission" date="2015-07" db="EMBL/GenBank/DDBJ databases">
        <title>Draft Genome Sequence of Streptomyces antibioticus, IMRU 3720 reveals insights in the evolution of actinomycin biosynthetic gene clusters in Streptomyces.</title>
        <authorList>
            <person name="Crnovcic I."/>
            <person name="Ruckert C."/>
            <person name="Kalinowksi J."/>
            <person name="Keller U."/>
        </authorList>
    </citation>
    <scope>NUCLEOTIDE SEQUENCE [LARGE SCALE GENOMIC DNA]</scope>
    <source>
        <strain evidence="1 3">DSM 41481</strain>
    </source>
</reference>
<evidence type="ECO:0000313" key="1">
    <source>
        <dbReference type="EMBL" id="OOQ51957.1"/>
    </source>
</evidence>
<dbReference type="AlphaFoldDB" id="A0AAE7CL90"/>
<accession>A0AAE7CL90</accession>
<evidence type="ECO:0000313" key="2">
    <source>
        <dbReference type="EMBL" id="QIT44468.1"/>
    </source>
</evidence>
<dbReference type="EMBL" id="CP050692">
    <property type="protein sequence ID" value="QIT44468.1"/>
    <property type="molecule type" value="Genomic_DNA"/>
</dbReference>
<organism evidence="2 4">
    <name type="scientific">Streptomyces antibioticus</name>
    <dbReference type="NCBI Taxonomy" id="1890"/>
    <lineage>
        <taxon>Bacteria</taxon>
        <taxon>Bacillati</taxon>
        <taxon>Actinomycetota</taxon>
        <taxon>Actinomycetes</taxon>
        <taxon>Kitasatosporales</taxon>
        <taxon>Streptomycetaceae</taxon>
        <taxon>Streptomyces</taxon>
    </lineage>
</organism>
<sequence length="119" mass="13067">MRDSRRIRTLVVDEHTRYLWRVRHRHGDRERPCAEVLGLNRDGVHTRIVFLAGPGRYAGDGGYTHSGGVGDRDHHLNLHEPGVVRALVDEAGRRGLLASGGEVDGWELIAAVAEASAGE</sequence>
<keyword evidence="3" id="KW-1185">Reference proteome</keyword>
<dbReference type="EMBL" id="LHQL01000008">
    <property type="protein sequence ID" value="OOQ51957.1"/>
    <property type="molecule type" value="Genomic_DNA"/>
</dbReference>
<evidence type="ECO:0000313" key="3">
    <source>
        <dbReference type="Proteomes" id="UP000190306"/>
    </source>
</evidence>
<dbReference type="Proteomes" id="UP000502504">
    <property type="component" value="Chromosome"/>
</dbReference>